<evidence type="ECO:0008006" key="4">
    <source>
        <dbReference type="Google" id="ProtNLM"/>
    </source>
</evidence>
<protein>
    <recommendedName>
        <fullName evidence="4">DUF5673 domain-containing protein</fullName>
    </recommendedName>
</protein>
<accession>A0A2M7IE95</accession>
<dbReference type="Proteomes" id="UP000231673">
    <property type="component" value="Unassembled WGS sequence"/>
</dbReference>
<gene>
    <name evidence="2" type="ORF">CO003_00585</name>
</gene>
<comment type="caution">
    <text evidence="2">The sequence shown here is derived from an EMBL/GenBank/DDBJ whole genome shotgun (WGS) entry which is preliminary data.</text>
</comment>
<keyword evidence="1" id="KW-0472">Membrane</keyword>
<sequence>MTKHLKWEAPEFEYHPKDKSWFLIPGAVAVVLFIWSALTGNLLFALLIVLAFFSFLIYAFKKPTLIRIAITSQGIKINRSLYEYENLDSFWIFYDPDRIKELSLKSKKTIMPYIKVSLGEENPVKVRRALVKYIPEKKQEESFIDNLSRNLRF</sequence>
<feature type="transmembrane region" description="Helical" evidence="1">
    <location>
        <begin position="21"/>
        <end position="38"/>
    </location>
</feature>
<dbReference type="AlphaFoldDB" id="A0A2M7IE95"/>
<dbReference type="EMBL" id="PFGW01000013">
    <property type="protein sequence ID" value="PIW74824.1"/>
    <property type="molecule type" value="Genomic_DNA"/>
</dbReference>
<name>A0A2M7IE95_9BACT</name>
<reference evidence="3" key="1">
    <citation type="submission" date="2017-09" db="EMBL/GenBank/DDBJ databases">
        <title>Depth-based differentiation of microbial function through sediment-hosted aquifers and enrichment of novel symbionts in the deep terrestrial subsurface.</title>
        <authorList>
            <person name="Probst A.J."/>
            <person name="Ladd B."/>
            <person name="Jarett J.K."/>
            <person name="Geller-Mcgrath D.E."/>
            <person name="Sieber C.M.K."/>
            <person name="Emerson J.B."/>
            <person name="Anantharaman K."/>
            <person name="Thomas B.C."/>
            <person name="Malmstrom R."/>
            <person name="Stieglmeier M."/>
            <person name="Klingl A."/>
            <person name="Woyke T."/>
            <person name="Ryan C.M."/>
            <person name="Banfield J.F."/>
        </authorList>
    </citation>
    <scope>NUCLEOTIDE SEQUENCE [LARGE SCALE GENOMIC DNA]</scope>
</reference>
<organism evidence="2 3">
    <name type="scientific">Candidatus Portnoybacteria bacterium CG_4_8_14_3_um_filter_44_15</name>
    <dbReference type="NCBI Taxonomy" id="1974803"/>
    <lineage>
        <taxon>Bacteria</taxon>
        <taxon>Candidatus Portnoyibacteriota</taxon>
    </lineage>
</organism>
<keyword evidence="1" id="KW-0812">Transmembrane</keyword>
<proteinExistence type="predicted"/>
<feature type="transmembrane region" description="Helical" evidence="1">
    <location>
        <begin position="44"/>
        <end position="60"/>
    </location>
</feature>
<evidence type="ECO:0000313" key="2">
    <source>
        <dbReference type="EMBL" id="PIW74824.1"/>
    </source>
</evidence>
<keyword evidence="1" id="KW-1133">Transmembrane helix</keyword>
<evidence type="ECO:0000313" key="3">
    <source>
        <dbReference type="Proteomes" id="UP000231673"/>
    </source>
</evidence>
<evidence type="ECO:0000256" key="1">
    <source>
        <dbReference type="SAM" id="Phobius"/>
    </source>
</evidence>